<dbReference type="GO" id="GO:0042597">
    <property type="term" value="C:periplasmic space"/>
    <property type="evidence" value="ECO:0007669"/>
    <property type="project" value="InterPro"/>
</dbReference>
<evidence type="ECO:0000256" key="2">
    <source>
        <dbReference type="ARBA" id="ARBA00023008"/>
    </source>
</evidence>
<dbReference type="RefSeq" id="WP_281487585.1">
    <property type="nucleotide sequence ID" value="NZ_JASATX010000001.1"/>
</dbReference>
<dbReference type="InterPro" id="IPR014755">
    <property type="entry name" value="Cu-Rt/internalin_Ig-like"/>
</dbReference>
<keyword evidence="8" id="KW-1185">Reference proteome</keyword>
<keyword evidence="4" id="KW-0812">Transmembrane</keyword>
<dbReference type="Gene3D" id="2.60.40.1220">
    <property type="match status" value="1"/>
</dbReference>
<dbReference type="InterPro" id="IPR007348">
    <property type="entry name" value="CopC_dom"/>
</dbReference>
<evidence type="ECO:0000313" key="7">
    <source>
        <dbReference type="EMBL" id="MDI2097805.1"/>
    </source>
</evidence>
<dbReference type="AlphaFoldDB" id="A0AAW6T1V5"/>
<evidence type="ECO:0000313" key="8">
    <source>
        <dbReference type="Proteomes" id="UP001321506"/>
    </source>
</evidence>
<sequence length="205" mass="20578">MSRLSRPLAVAAASAALLLLAAGPAAAHSTVVDSTPSEGEVLTTLPDQFSVTADEELLDLGGEGNGFAMVVQDAEGLYYGDGCATISGDTMTAPALLGEPGEYTLTYQLVSGDGHPLSGVIGFEWAPDGDFEASAGSQTAGACVGSNGDQADDQHGEQADQQDPAAEGDAAAPSTLPFFVAGGVALLFIAGGITFALVRRSASKR</sequence>
<evidence type="ECO:0000256" key="5">
    <source>
        <dbReference type="SAM" id="SignalP"/>
    </source>
</evidence>
<organism evidence="7 8">
    <name type="scientific">Ruicaihuangia caeni</name>
    <dbReference type="NCBI Taxonomy" id="3042517"/>
    <lineage>
        <taxon>Bacteria</taxon>
        <taxon>Bacillati</taxon>
        <taxon>Actinomycetota</taxon>
        <taxon>Actinomycetes</taxon>
        <taxon>Micrococcales</taxon>
        <taxon>Microbacteriaceae</taxon>
        <taxon>Ruicaihuangia</taxon>
    </lineage>
</organism>
<dbReference type="SUPFAM" id="SSF81296">
    <property type="entry name" value="E set domains"/>
    <property type="match status" value="1"/>
</dbReference>
<dbReference type="EMBL" id="JASATX010000001">
    <property type="protein sequence ID" value="MDI2097805.1"/>
    <property type="molecule type" value="Genomic_DNA"/>
</dbReference>
<feature type="chain" id="PRO_5043622231" evidence="5">
    <location>
        <begin position="28"/>
        <end position="205"/>
    </location>
</feature>
<dbReference type="Pfam" id="PF04234">
    <property type="entry name" value="CopC"/>
    <property type="match status" value="1"/>
</dbReference>
<dbReference type="GO" id="GO:0005507">
    <property type="term" value="F:copper ion binding"/>
    <property type="evidence" value="ECO:0007669"/>
    <property type="project" value="InterPro"/>
</dbReference>
<dbReference type="GO" id="GO:0046688">
    <property type="term" value="P:response to copper ion"/>
    <property type="evidence" value="ECO:0007669"/>
    <property type="project" value="InterPro"/>
</dbReference>
<comment type="caution">
    <text evidence="7">The sequence shown here is derived from an EMBL/GenBank/DDBJ whole genome shotgun (WGS) entry which is preliminary data.</text>
</comment>
<protein>
    <submittedName>
        <fullName evidence="7">Copper resistance protein CopC</fullName>
    </submittedName>
</protein>
<evidence type="ECO:0000259" key="6">
    <source>
        <dbReference type="Pfam" id="PF04234"/>
    </source>
</evidence>
<keyword evidence="4" id="KW-0472">Membrane</keyword>
<keyword evidence="4" id="KW-1133">Transmembrane helix</keyword>
<evidence type="ECO:0000256" key="4">
    <source>
        <dbReference type="SAM" id="Phobius"/>
    </source>
</evidence>
<keyword evidence="2" id="KW-0186">Copper</keyword>
<keyword evidence="1 5" id="KW-0732">Signal</keyword>
<dbReference type="InterPro" id="IPR014756">
    <property type="entry name" value="Ig_E-set"/>
</dbReference>
<feature type="region of interest" description="Disordered" evidence="3">
    <location>
        <begin position="134"/>
        <end position="170"/>
    </location>
</feature>
<feature type="transmembrane region" description="Helical" evidence="4">
    <location>
        <begin position="176"/>
        <end position="198"/>
    </location>
</feature>
<feature type="signal peptide" evidence="5">
    <location>
        <begin position="1"/>
        <end position="27"/>
    </location>
</feature>
<gene>
    <name evidence="7" type="ORF">QF206_02335</name>
</gene>
<feature type="domain" description="CopC" evidence="6">
    <location>
        <begin position="28"/>
        <end position="124"/>
    </location>
</feature>
<evidence type="ECO:0000256" key="1">
    <source>
        <dbReference type="ARBA" id="ARBA00022729"/>
    </source>
</evidence>
<dbReference type="Proteomes" id="UP001321506">
    <property type="component" value="Unassembled WGS sequence"/>
</dbReference>
<evidence type="ECO:0000256" key="3">
    <source>
        <dbReference type="SAM" id="MobiDB-lite"/>
    </source>
</evidence>
<accession>A0AAW6T1V5</accession>
<proteinExistence type="predicted"/>
<name>A0AAW6T1V5_9MICO</name>
<reference evidence="7 8" key="1">
    <citation type="submission" date="2023-04" db="EMBL/GenBank/DDBJ databases">
        <title>Klugiella caeni sp. nov. isolated from the sludge of biochemical tank.</title>
        <authorList>
            <person name="Geng K."/>
        </authorList>
    </citation>
    <scope>NUCLEOTIDE SEQUENCE [LARGE SCALE GENOMIC DNA]</scope>
    <source>
        <strain evidence="7 8">YN-L-19</strain>
    </source>
</reference>